<sequence length="389" mass="43431">MQIQDWKDVGRGELLGGERVCAYRHGEILCGQGYQQEDDGGERAHGTGQIIEPETRGPSKLMAAVIGSERDRSLEKIYLVTDLALGGELFDRICRKGSYYESDAADLIRATLSAVAYLHDHGIVHRDLKPENLLFRTPEDNADLLIADFGLSRIMDEEAFHVLTTTCGTPGYMAPEIFKKTGHGKPVDVWAIGVITYFLLCGYTPFDRDSNLEEMQAILVADYSFTPLEYWRSVSLSAREFIKRCLTIDPQQRMTAHEALSHPFVDEMARQQRGESAKGGGDLLPVIKKNFNARRTLHAAIDTIRAINKLREGGAAGLMEGAMSQQPKVQQQENGDERKLNNAKFTGQGGDRMEIDSRGNARGQTEEQIREQQRRVEETSRGLWGQAKG</sequence>
<dbReference type="PROSITE" id="PS00108">
    <property type="entry name" value="PROTEIN_KINASE_ST"/>
    <property type="match status" value="1"/>
</dbReference>
<feature type="domain" description="Protein kinase" evidence="2">
    <location>
        <begin position="1"/>
        <end position="265"/>
    </location>
</feature>
<dbReference type="CDD" id="cd05117">
    <property type="entry name" value="STKc_CAMK"/>
    <property type="match status" value="1"/>
</dbReference>
<dbReference type="FunFam" id="1.10.510.10:FF:000257">
    <property type="entry name" value="Calcium/calmodulin-dependent protein kinase type I"/>
    <property type="match status" value="1"/>
</dbReference>
<feature type="compositionally biased region" description="Basic and acidic residues" evidence="1">
    <location>
        <begin position="351"/>
        <end position="380"/>
    </location>
</feature>
<dbReference type="AlphaFoldDB" id="A0A8H3PKL4"/>
<evidence type="ECO:0000259" key="2">
    <source>
        <dbReference type="PROSITE" id="PS50011"/>
    </source>
</evidence>
<name>A0A8H3PKL4_9LECA</name>
<feature type="region of interest" description="Disordered" evidence="1">
    <location>
        <begin position="322"/>
        <end position="389"/>
    </location>
</feature>
<dbReference type="GO" id="GO:0004672">
    <property type="term" value="F:protein kinase activity"/>
    <property type="evidence" value="ECO:0007669"/>
    <property type="project" value="InterPro"/>
</dbReference>
<gene>
    <name evidence="3" type="ORF">ALECFALPRED_010160</name>
</gene>
<protein>
    <recommendedName>
        <fullName evidence="2">Protein kinase domain-containing protein</fullName>
    </recommendedName>
</protein>
<dbReference type="Proteomes" id="UP000664203">
    <property type="component" value="Unassembled WGS sequence"/>
</dbReference>
<keyword evidence="4" id="KW-1185">Reference proteome</keyword>
<organism evidence="3 4">
    <name type="scientific">Alectoria fallacina</name>
    <dbReference type="NCBI Taxonomy" id="1903189"/>
    <lineage>
        <taxon>Eukaryota</taxon>
        <taxon>Fungi</taxon>
        <taxon>Dikarya</taxon>
        <taxon>Ascomycota</taxon>
        <taxon>Pezizomycotina</taxon>
        <taxon>Lecanoromycetes</taxon>
        <taxon>OSLEUM clade</taxon>
        <taxon>Lecanoromycetidae</taxon>
        <taxon>Lecanorales</taxon>
        <taxon>Lecanorineae</taxon>
        <taxon>Parmeliaceae</taxon>
        <taxon>Alectoria</taxon>
    </lineage>
</organism>
<evidence type="ECO:0000313" key="4">
    <source>
        <dbReference type="Proteomes" id="UP000664203"/>
    </source>
</evidence>
<dbReference type="OrthoDB" id="40902at2759"/>
<proteinExistence type="predicted"/>
<evidence type="ECO:0000313" key="3">
    <source>
        <dbReference type="EMBL" id="CAF9942859.1"/>
    </source>
</evidence>
<dbReference type="PANTHER" id="PTHR24347">
    <property type="entry name" value="SERINE/THREONINE-PROTEIN KINASE"/>
    <property type="match status" value="1"/>
</dbReference>
<dbReference type="InterPro" id="IPR011009">
    <property type="entry name" value="Kinase-like_dom_sf"/>
</dbReference>
<dbReference type="EMBL" id="CAJPDR010000824">
    <property type="protein sequence ID" value="CAF9942859.1"/>
    <property type="molecule type" value="Genomic_DNA"/>
</dbReference>
<dbReference type="InterPro" id="IPR000719">
    <property type="entry name" value="Prot_kinase_dom"/>
</dbReference>
<evidence type="ECO:0000256" key="1">
    <source>
        <dbReference type="SAM" id="MobiDB-lite"/>
    </source>
</evidence>
<reference evidence="3" key="1">
    <citation type="submission" date="2021-03" db="EMBL/GenBank/DDBJ databases">
        <authorList>
            <person name="Tagirdzhanova G."/>
        </authorList>
    </citation>
    <scope>NUCLEOTIDE SEQUENCE</scope>
</reference>
<dbReference type="Gene3D" id="1.10.510.10">
    <property type="entry name" value="Transferase(Phosphotransferase) domain 1"/>
    <property type="match status" value="1"/>
</dbReference>
<feature type="compositionally biased region" description="Polar residues" evidence="1">
    <location>
        <begin position="324"/>
        <end position="333"/>
    </location>
</feature>
<dbReference type="InterPro" id="IPR008271">
    <property type="entry name" value="Ser/Thr_kinase_AS"/>
</dbReference>
<accession>A0A8H3PKL4</accession>
<dbReference type="PROSITE" id="PS50011">
    <property type="entry name" value="PROTEIN_KINASE_DOM"/>
    <property type="match status" value="1"/>
</dbReference>
<dbReference type="SUPFAM" id="SSF56112">
    <property type="entry name" value="Protein kinase-like (PK-like)"/>
    <property type="match status" value="1"/>
</dbReference>
<comment type="caution">
    <text evidence="3">The sequence shown here is derived from an EMBL/GenBank/DDBJ whole genome shotgun (WGS) entry which is preliminary data.</text>
</comment>
<dbReference type="Pfam" id="PF00069">
    <property type="entry name" value="Pkinase"/>
    <property type="match status" value="1"/>
</dbReference>
<dbReference type="GO" id="GO:0005524">
    <property type="term" value="F:ATP binding"/>
    <property type="evidence" value="ECO:0007669"/>
    <property type="project" value="InterPro"/>
</dbReference>
<dbReference type="SMART" id="SM00220">
    <property type="entry name" value="S_TKc"/>
    <property type="match status" value="1"/>
</dbReference>